<evidence type="ECO:0000313" key="1">
    <source>
        <dbReference type="EMBL" id="ETO80696.1"/>
    </source>
</evidence>
<proteinExistence type="predicted"/>
<protein>
    <submittedName>
        <fullName evidence="1">Uncharacterized protein</fullName>
    </submittedName>
</protein>
<name>A0A081AP85_PHYNI</name>
<accession>A0A081AP85</accession>
<dbReference type="EMBL" id="ANJA01000974">
    <property type="protein sequence ID" value="ETO80696.1"/>
    <property type="molecule type" value="Genomic_DNA"/>
</dbReference>
<dbReference type="AlphaFoldDB" id="A0A081AP85"/>
<reference evidence="1 2" key="1">
    <citation type="submission" date="2013-11" db="EMBL/GenBank/DDBJ databases">
        <title>The Genome Sequence of Phytophthora parasitica P1976.</title>
        <authorList>
            <consortium name="The Broad Institute Genomics Platform"/>
            <person name="Russ C."/>
            <person name="Tyler B."/>
            <person name="Panabieres F."/>
            <person name="Shan W."/>
            <person name="Tripathy S."/>
            <person name="Grunwald N."/>
            <person name="Machado M."/>
            <person name="Johnson C.S."/>
            <person name="Walker B."/>
            <person name="Young S."/>
            <person name="Zeng Q."/>
            <person name="Gargeya S."/>
            <person name="Fitzgerald M."/>
            <person name="Haas B."/>
            <person name="Abouelleil A."/>
            <person name="Allen A.W."/>
            <person name="Alvarado L."/>
            <person name="Arachchi H.M."/>
            <person name="Berlin A.M."/>
            <person name="Chapman S.B."/>
            <person name="Gainer-Dewar J."/>
            <person name="Goldberg J."/>
            <person name="Griggs A."/>
            <person name="Gujja S."/>
            <person name="Hansen M."/>
            <person name="Howarth C."/>
            <person name="Imamovic A."/>
            <person name="Ireland A."/>
            <person name="Larimer J."/>
            <person name="McCowan C."/>
            <person name="Murphy C."/>
            <person name="Pearson M."/>
            <person name="Poon T.W."/>
            <person name="Priest M."/>
            <person name="Roberts A."/>
            <person name="Saif S."/>
            <person name="Shea T."/>
            <person name="Sisk P."/>
            <person name="Sykes S."/>
            <person name="Wortman J."/>
            <person name="Nusbaum C."/>
            <person name="Birren B."/>
        </authorList>
    </citation>
    <scope>NUCLEOTIDE SEQUENCE [LARGE SCALE GENOMIC DNA]</scope>
    <source>
        <strain evidence="1 2">P1976</strain>
    </source>
</reference>
<comment type="caution">
    <text evidence="1">The sequence shown here is derived from an EMBL/GenBank/DDBJ whole genome shotgun (WGS) entry which is preliminary data.</text>
</comment>
<sequence>ALRKLSSSFTYTMNANEAHILDSELAYYARSLTRGVTRNFKDVYLLLRWIAAQGMSRHVEVSALFAELSSGFVQEPRVRVPFNLNALSDIECQRFFRFDKAELCILVDIMQIPEVITRERTHATATEALCVDLYRRLC</sequence>
<dbReference type="Proteomes" id="UP000028582">
    <property type="component" value="Unassembled WGS sequence"/>
</dbReference>
<feature type="non-terminal residue" evidence="1">
    <location>
        <position position="1"/>
    </location>
</feature>
<gene>
    <name evidence="1" type="ORF">F444_04852</name>
</gene>
<organism evidence="1 2">
    <name type="scientific">Phytophthora nicotianae P1976</name>
    <dbReference type="NCBI Taxonomy" id="1317066"/>
    <lineage>
        <taxon>Eukaryota</taxon>
        <taxon>Sar</taxon>
        <taxon>Stramenopiles</taxon>
        <taxon>Oomycota</taxon>
        <taxon>Peronosporomycetes</taxon>
        <taxon>Peronosporales</taxon>
        <taxon>Peronosporaceae</taxon>
        <taxon>Phytophthora</taxon>
    </lineage>
</organism>
<evidence type="ECO:0000313" key="2">
    <source>
        <dbReference type="Proteomes" id="UP000028582"/>
    </source>
</evidence>